<proteinExistence type="predicted"/>
<keyword evidence="2" id="KW-1160">Virus entry into host cell</keyword>
<reference evidence="4" key="1">
    <citation type="submission" date="2020-04" db="EMBL/GenBank/DDBJ databases">
        <authorList>
            <person name="Chiriac C."/>
            <person name="Salcher M."/>
            <person name="Ghai R."/>
            <person name="Kavagutti S V."/>
        </authorList>
    </citation>
    <scope>NUCLEOTIDE SEQUENCE</scope>
</reference>
<accession>A0A6J5N3I2</accession>
<sequence>MNVNLWETFFGVSANPLQRYINETQRLIPVQNQIWGVKQAVWVDTNDAWRLFIEIPELRAVITKRAEMMSANEPKLYDKKGEQVTNHWLLDMINNPNPTQSWADVVFNLGVQDGLYSNVFCYAPQRSFNIRNLFVPLPANKMTINLSGKKLKQMDEGGLITDYVFTDDADTKETLLFEDVVYLTTADGMNIIKPFSRIDSLKFPLSNIRATYHKRNVLLENIGAIGILSAQQNDMGGAIPMDPEEKKRIQKSWYQQSKDEIIITEANVQWQPMSFPTKDLMLFEELTADKLAIIDAYGMSINLFSTEKGATFSNVRDSYRMVIQDTIKPTTQKMYDAILEKFGLQNEFYLEACFDHLPMLQVDEQAEAQRRKLDAETLAKIRELGVEMDPEEIKKFLGLNNYY</sequence>
<organism evidence="4">
    <name type="scientific">uncultured Caudovirales phage</name>
    <dbReference type="NCBI Taxonomy" id="2100421"/>
    <lineage>
        <taxon>Viruses</taxon>
        <taxon>Duplodnaviria</taxon>
        <taxon>Heunggongvirae</taxon>
        <taxon>Uroviricota</taxon>
        <taxon>Caudoviricetes</taxon>
        <taxon>Peduoviridae</taxon>
        <taxon>Maltschvirus</taxon>
        <taxon>Maltschvirus maltsch</taxon>
    </lineage>
</organism>
<keyword evidence="1" id="KW-1188">Viral release from host cell</keyword>
<keyword evidence="2" id="KW-1162">Viral penetration into host cytoplasm</keyword>
<evidence type="ECO:0000256" key="1">
    <source>
        <dbReference type="ARBA" id="ARBA00022950"/>
    </source>
</evidence>
<name>A0A6J5N3I2_9CAUD</name>
<dbReference type="Pfam" id="PF04860">
    <property type="entry name" value="Phage_portal"/>
    <property type="match status" value="1"/>
</dbReference>
<evidence type="ECO:0000256" key="3">
    <source>
        <dbReference type="ARBA" id="ARBA00023219"/>
    </source>
</evidence>
<gene>
    <name evidence="4" type="ORF">UFOVP611_18</name>
</gene>
<keyword evidence="1" id="KW-0118">Viral capsid assembly</keyword>
<keyword evidence="3" id="KW-0231">Viral genome packaging</keyword>
<dbReference type="InterPro" id="IPR006944">
    <property type="entry name" value="Phage/GTA_portal"/>
</dbReference>
<keyword evidence="2" id="KW-1171">Viral genome ejection through host cell envelope</keyword>
<protein>
    <submittedName>
        <fullName evidence="4">Portal_HK97, phage portal protein, HK97 family</fullName>
    </submittedName>
</protein>
<dbReference type="EMBL" id="LR796579">
    <property type="protein sequence ID" value="CAB4152561.1"/>
    <property type="molecule type" value="Genomic_DNA"/>
</dbReference>
<evidence type="ECO:0000313" key="4">
    <source>
        <dbReference type="EMBL" id="CAB4152561.1"/>
    </source>
</evidence>
<evidence type="ECO:0000256" key="2">
    <source>
        <dbReference type="ARBA" id="ARBA00023009"/>
    </source>
</evidence>